<dbReference type="Proteomes" id="UP000887564">
    <property type="component" value="Unplaced"/>
</dbReference>
<proteinExistence type="predicted"/>
<keyword evidence="1" id="KW-1185">Reference proteome</keyword>
<evidence type="ECO:0000313" key="2">
    <source>
        <dbReference type="WBParaSite" id="PEQ_0000024801-mRNA-1"/>
    </source>
</evidence>
<protein>
    <submittedName>
        <fullName evidence="2">Uncharacterized protein</fullName>
    </submittedName>
</protein>
<accession>A0A914REY0</accession>
<dbReference type="AlphaFoldDB" id="A0A914REY0"/>
<dbReference type="WBParaSite" id="PEQ_0000024801-mRNA-1">
    <property type="protein sequence ID" value="PEQ_0000024801-mRNA-1"/>
    <property type="gene ID" value="PEQ_0000024801"/>
</dbReference>
<organism evidence="1 2">
    <name type="scientific">Parascaris equorum</name>
    <name type="common">Equine roundworm</name>
    <dbReference type="NCBI Taxonomy" id="6256"/>
    <lineage>
        <taxon>Eukaryota</taxon>
        <taxon>Metazoa</taxon>
        <taxon>Ecdysozoa</taxon>
        <taxon>Nematoda</taxon>
        <taxon>Chromadorea</taxon>
        <taxon>Rhabditida</taxon>
        <taxon>Spirurina</taxon>
        <taxon>Ascaridomorpha</taxon>
        <taxon>Ascaridoidea</taxon>
        <taxon>Ascarididae</taxon>
        <taxon>Parascaris</taxon>
    </lineage>
</organism>
<evidence type="ECO:0000313" key="1">
    <source>
        <dbReference type="Proteomes" id="UP000887564"/>
    </source>
</evidence>
<name>A0A914REY0_PAREQ</name>
<sequence>MSSRLDVLLKNFEVRCFANFFSLLHCREMSATHKENSRTPNCKALHQSLYFFRYDVSTSAPTLNLLRQRATCYSGVFGSLACLDIRH</sequence>
<reference evidence="2" key="1">
    <citation type="submission" date="2022-11" db="UniProtKB">
        <authorList>
            <consortium name="WormBaseParasite"/>
        </authorList>
    </citation>
    <scope>IDENTIFICATION</scope>
</reference>